<dbReference type="SMART" id="SM00479">
    <property type="entry name" value="EXOIII"/>
    <property type="match status" value="1"/>
</dbReference>
<reference evidence="7 8" key="1">
    <citation type="submission" date="2018-12" db="EMBL/GenBank/DDBJ databases">
        <authorList>
            <person name="Tiukova I."/>
            <person name="Dainat J."/>
        </authorList>
    </citation>
    <scope>NUCLEOTIDE SEQUENCE [LARGE SCALE GENOMIC DNA]</scope>
</reference>
<evidence type="ECO:0000313" key="7">
    <source>
        <dbReference type="EMBL" id="VEU23961.1"/>
    </source>
</evidence>
<feature type="domain" description="Exonuclease" evidence="6">
    <location>
        <begin position="27"/>
        <end position="202"/>
    </location>
</feature>
<sequence length="237" mass="27123">MTAHSATLKSASQIIESASTKYDHLKPIIWVDCEMTGLDHVNDHIIEICCLVTDKNLKILDQNGYESVIHYPKSVMDQMNGWCIQHHGDSGLTKKVISSKKTLPQVEEELLTYIKGFVSPKIGILAGNSIHMDRLFMLKEMPKVIDYLTYRLIDVSTIMEISKRHNPKVQGLMPPKIGAHTAKQDIIESINQLKFYRDVYFKSAEEINGDEVKERWRGKDINGNELSEERGKKKRRV</sequence>
<dbReference type="FunCoup" id="A0A448YSS7">
    <property type="interactions" value="776"/>
</dbReference>
<dbReference type="Pfam" id="PF00929">
    <property type="entry name" value="RNase_T"/>
    <property type="match status" value="1"/>
</dbReference>
<dbReference type="STRING" id="13370.A0A448YSS7"/>
<comment type="similarity">
    <text evidence="1">Belongs to the oligoribonuclease family.</text>
</comment>
<dbReference type="OrthoDB" id="270189at2759"/>
<dbReference type="NCBIfam" id="NF003765">
    <property type="entry name" value="PRK05359.1"/>
    <property type="match status" value="1"/>
</dbReference>
<dbReference type="CDD" id="cd06135">
    <property type="entry name" value="Orn"/>
    <property type="match status" value="1"/>
</dbReference>
<protein>
    <submittedName>
        <fullName evidence="7">DEKNAAC105142</fullName>
    </submittedName>
</protein>
<dbReference type="InterPro" id="IPR013520">
    <property type="entry name" value="Ribonucl_H"/>
</dbReference>
<dbReference type="PANTHER" id="PTHR11046:SF0">
    <property type="entry name" value="OLIGORIBONUCLEASE, MITOCHONDRIAL"/>
    <property type="match status" value="1"/>
</dbReference>
<feature type="compositionally biased region" description="Basic and acidic residues" evidence="5">
    <location>
        <begin position="218"/>
        <end position="231"/>
    </location>
</feature>
<dbReference type="GO" id="GO:0003676">
    <property type="term" value="F:nucleic acid binding"/>
    <property type="evidence" value="ECO:0007669"/>
    <property type="project" value="InterPro"/>
</dbReference>
<organism evidence="7 8">
    <name type="scientific">Brettanomyces naardenensis</name>
    <name type="common">Yeast</name>
    <dbReference type="NCBI Taxonomy" id="13370"/>
    <lineage>
        <taxon>Eukaryota</taxon>
        <taxon>Fungi</taxon>
        <taxon>Dikarya</taxon>
        <taxon>Ascomycota</taxon>
        <taxon>Saccharomycotina</taxon>
        <taxon>Pichiomycetes</taxon>
        <taxon>Pichiales</taxon>
        <taxon>Pichiaceae</taxon>
        <taxon>Brettanomyces</taxon>
    </lineage>
</organism>
<dbReference type="InterPro" id="IPR022894">
    <property type="entry name" value="Oligoribonuclease"/>
</dbReference>
<dbReference type="InParanoid" id="A0A448YSS7"/>
<dbReference type="EMBL" id="CAACVR010000067">
    <property type="protein sequence ID" value="VEU23961.1"/>
    <property type="molecule type" value="Genomic_DNA"/>
</dbReference>
<dbReference type="Proteomes" id="UP000290900">
    <property type="component" value="Unassembled WGS sequence"/>
</dbReference>
<evidence type="ECO:0000256" key="2">
    <source>
        <dbReference type="ARBA" id="ARBA00022722"/>
    </source>
</evidence>
<dbReference type="Gene3D" id="3.30.420.10">
    <property type="entry name" value="Ribonuclease H-like superfamily/Ribonuclease H"/>
    <property type="match status" value="1"/>
</dbReference>
<evidence type="ECO:0000256" key="4">
    <source>
        <dbReference type="ARBA" id="ARBA00022839"/>
    </source>
</evidence>
<evidence type="ECO:0000259" key="6">
    <source>
        <dbReference type="SMART" id="SM00479"/>
    </source>
</evidence>
<evidence type="ECO:0000256" key="1">
    <source>
        <dbReference type="ARBA" id="ARBA00009921"/>
    </source>
</evidence>
<dbReference type="InterPro" id="IPR012337">
    <property type="entry name" value="RNaseH-like_sf"/>
</dbReference>
<dbReference type="FunFam" id="3.30.420.10:FF:000003">
    <property type="entry name" value="Oligoribonuclease"/>
    <property type="match status" value="1"/>
</dbReference>
<keyword evidence="3" id="KW-0378">Hydrolase</keyword>
<dbReference type="AlphaFoldDB" id="A0A448YSS7"/>
<name>A0A448YSS7_BRENA</name>
<proteinExistence type="inferred from homology"/>
<dbReference type="SUPFAM" id="SSF53098">
    <property type="entry name" value="Ribonuclease H-like"/>
    <property type="match status" value="1"/>
</dbReference>
<keyword evidence="4" id="KW-0269">Exonuclease</keyword>
<dbReference type="GO" id="GO:0005739">
    <property type="term" value="C:mitochondrion"/>
    <property type="evidence" value="ECO:0007669"/>
    <property type="project" value="TreeGrafter"/>
</dbReference>
<accession>A0A448YSS7</accession>
<evidence type="ECO:0000256" key="5">
    <source>
        <dbReference type="SAM" id="MobiDB-lite"/>
    </source>
</evidence>
<dbReference type="InterPro" id="IPR036397">
    <property type="entry name" value="RNaseH_sf"/>
</dbReference>
<feature type="region of interest" description="Disordered" evidence="5">
    <location>
        <begin position="218"/>
        <end position="237"/>
    </location>
</feature>
<keyword evidence="8" id="KW-1185">Reference proteome</keyword>
<dbReference type="GO" id="GO:0000175">
    <property type="term" value="F:3'-5'-RNA exonuclease activity"/>
    <property type="evidence" value="ECO:0007669"/>
    <property type="project" value="InterPro"/>
</dbReference>
<evidence type="ECO:0000256" key="3">
    <source>
        <dbReference type="ARBA" id="ARBA00022801"/>
    </source>
</evidence>
<evidence type="ECO:0000313" key="8">
    <source>
        <dbReference type="Proteomes" id="UP000290900"/>
    </source>
</evidence>
<dbReference type="PANTHER" id="PTHR11046">
    <property type="entry name" value="OLIGORIBONUCLEASE, MITOCHONDRIAL"/>
    <property type="match status" value="1"/>
</dbReference>
<keyword evidence="2" id="KW-0540">Nuclease</keyword>
<gene>
    <name evidence="7" type="ORF">BRENAR_LOCUS4690</name>
</gene>